<evidence type="ECO:0000256" key="3">
    <source>
        <dbReference type="ARBA" id="ARBA00022473"/>
    </source>
</evidence>
<feature type="region of interest" description="Disordered" evidence="10">
    <location>
        <begin position="275"/>
        <end position="306"/>
    </location>
</feature>
<accession>A0A653DWW1</accession>
<evidence type="ECO:0000256" key="2">
    <source>
        <dbReference type="ARBA" id="ARBA00005683"/>
    </source>
</evidence>
<comment type="similarity">
    <text evidence="2 9">Belongs to the Wnt family.</text>
</comment>
<evidence type="ECO:0000256" key="4">
    <source>
        <dbReference type="ARBA" id="ARBA00022525"/>
    </source>
</evidence>
<keyword evidence="5" id="KW-0272">Extracellular matrix</keyword>
<evidence type="ECO:0000256" key="8">
    <source>
        <dbReference type="ARBA" id="ARBA00023288"/>
    </source>
</evidence>
<dbReference type="GO" id="GO:0045165">
    <property type="term" value="P:cell fate commitment"/>
    <property type="evidence" value="ECO:0007669"/>
    <property type="project" value="TreeGrafter"/>
</dbReference>
<dbReference type="OrthoDB" id="5945655at2759"/>
<dbReference type="Proteomes" id="UP000410492">
    <property type="component" value="Unassembled WGS sequence"/>
</dbReference>
<comment type="subcellular location">
    <subcellularLocation>
        <location evidence="1 9">Secreted</location>
        <location evidence="1 9">Extracellular space</location>
        <location evidence="1 9">Extracellular matrix</location>
    </subcellularLocation>
</comment>
<evidence type="ECO:0000256" key="10">
    <source>
        <dbReference type="SAM" id="MobiDB-lite"/>
    </source>
</evidence>
<dbReference type="CDD" id="cd19342">
    <property type="entry name" value="Wnt_Wnt10"/>
    <property type="match status" value="1"/>
</dbReference>
<dbReference type="AlphaFoldDB" id="A0A653DWW1"/>
<dbReference type="Pfam" id="PF00110">
    <property type="entry name" value="wnt"/>
    <property type="match status" value="1"/>
</dbReference>
<evidence type="ECO:0000256" key="7">
    <source>
        <dbReference type="ARBA" id="ARBA00023157"/>
    </source>
</evidence>
<evidence type="ECO:0000256" key="1">
    <source>
        <dbReference type="ARBA" id="ARBA00004498"/>
    </source>
</evidence>
<dbReference type="SMART" id="SM00097">
    <property type="entry name" value="WNT1"/>
    <property type="match status" value="1"/>
</dbReference>
<keyword evidence="4" id="KW-0964">Secreted</keyword>
<keyword evidence="11" id="KW-0732">Signal</keyword>
<dbReference type="GO" id="GO:0005125">
    <property type="term" value="F:cytokine activity"/>
    <property type="evidence" value="ECO:0007669"/>
    <property type="project" value="TreeGrafter"/>
</dbReference>
<reference evidence="12 13" key="1">
    <citation type="submission" date="2019-01" db="EMBL/GenBank/DDBJ databases">
        <authorList>
            <person name="Sayadi A."/>
        </authorList>
    </citation>
    <scope>NUCLEOTIDE SEQUENCE [LARGE SCALE GENOMIC DNA]</scope>
</reference>
<keyword evidence="8" id="KW-0449">Lipoprotein</keyword>
<dbReference type="PROSITE" id="PS00246">
    <property type="entry name" value="WNT1"/>
    <property type="match status" value="1"/>
</dbReference>
<comment type="function">
    <text evidence="9">Ligand for members of the frizzled family of seven transmembrane receptors.</text>
</comment>
<dbReference type="GO" id="GO:0030182">
    <property type="term" value="P:neuron differentiation"/>
    <property type="evidence" value="ECO:0007669"/>
    <property type="project" value="TreeGrafter"/>
</dbReference>
<feature type="compositionally biased region" description="Basic residues" evidence="10">
    <location>
        <begin position="276"/>
        <end position="285"/>
    </location>
</feature>
<organism evidence="12 13">
    <name type="scientific">Callosobruchus maculatus</name>
    <name type="common">Southern cowpea weevil</name>
    <name type="synonym">Pulse bruchid</name>
    <dbReference type="NCBI Taxonomy" id="64391"/>
    <lineage>
        <taxon>Eukaryota</taxon>
        <taxon>Metazoa</taxon>
        <taxon>Ecdysozoa</taxon>
        <taxon>Arthropoda</taxon>
        <taxon>Hexapoda</taxon>
        <taxon>Insecta</taxon>
        <taxon>Pterygota</taxon>
        <taxon>Neoptera</taxon>
        <taxon>Endopterygota</taxon>
        <taxon>Coleoptera</taxon>
        <taxon>Polyphaga</taxon>
        <taxon>Cucujiformia</taxon>
        <taxon>Chrysomeloidea</taxon>
        <taxon>Chrysomelidae</taxon>
        <taxon>Bruchinae</taxon>
        <taxon>Bruchini</taxon>
        <taxon>Callosobruchus</taxon>
    </lineage>
</organism>
<keyword evidence="13" id="KW-1185">Reference proteome</keyword>
<gene>
    <name evidence="12" type="ORF">CALMAC_LOCUS21152</name>
</gene>
<evidence type="ECO:0000256" key="9">
    <source>
        <dbReference type="RuleBase" id="RU003500"/>
    </source>
</evidence>
<feature type="chain" id="PRO_5024897518" description="Protein Wnt" evidence="11">
    <location>
        <begin position="24"/>
        <end position="396"/>
    </location>
</feature>
<sequence length="396" mass="44855">MVDYPSQVVMFVVILLNLSSTLPSRKLPSASTSYSYNSISPHHLQLQLAFDTTVCRTVPGLSRAQLDLCRRQPDAAAAAFEGLQQAVHECQHQFRNHRWNCSALATRGKNPYVSAILQKGFRETAFAYAMISAGVAIAVARACSSGMVSECGCERIPKGALGGPRWKWAGCSHNARYGVRYARTFLDAAETHADDIRSRVNLHNNQVGRMAVTSNMQIKCKCHGMSGSCELKTCWRATPDYRTIGRALKEKYNVAVLVDQNNLGKKSIRRFNSINHGRRRQKQHQKWSTNRGRPGKQWTPRRTKHKRDLSRDLLYYQKSPDFCDRERSLDLPGTRGRRCNRTAIATTPDSCSALCCGRGYDLVRRRKVERCNCKFVWCCQVECQMCSFEEWVSVCK</sequence>
<keyword evidence="3 9" id="KW-0217">Developmental protein</keyword>
<dbReference type="FunFam" id="3.30.2460.20:FF:000001">
    <property type="entry name" value="Wnt homolog"/>
    <property type="match status" value="1"/>
</dbReference>
<dbReference type="InterPro" id="IPR018161">
    <property type="entry name" value="Wnt_CS"/>
</dbReference>
<dbReference type="PRINTS" id="PR01349">
    <property type="entry name" value="WNTPROTEIN"/>
</dbReference>
<evidence type="ECO:0000313" key="13">
    <source>
        <dbReference type="Proteomes" id="UP000410492"/>
    </source>
</evidence>
<evidence type="ECO:0000313" key="12">
    <source>
        <dbReference type="EMBL" id="VEN64674.1"/>
    </source>
</evidence>
<feature type="signal peptide" evidence="11">
    <location>
        <begin position="1"/>
        <end position="23"/>
    </location>
</feature>
<dbReference type="GO" id="GO:0060560">
    <property type="term" value="P:developmental growth involved in morphogenesis"/>
    <property type="evidence" value="ECO:0007669"/>
    <property type="project" value="UniProtKB-ARBA"/>
</dbReference>
<evidence type="ECO:0000256" key="5">
    <source>
        <dbReference type="ARBA" id="ARBA00022530"/>
    </source>
</evidence>
<dbReference type="PANTHER" id="PTHR12027:SF98">
    <property type="entry name" value="PROTEIN WNT"/>
    <property type="match status" value="1"/>
</dbReference>
<proteinExistence type="inferred from homology"/>
<dbReference type="GO" id="GO:0005109">
    <property type="term" value="F:frizzled binding"/>
    <property type="evidence" value="ECO:0007669"/>
    <property type="project" value="TreeGrafter"/>
</dbReference>
<dbReference type="Gene3D" id="3.30.2460.20">
    <property type="match status" value="1"/>
</dbReference>
<protein>
    <recommendedName>
        <fullName evidence="9">Protein Wnt</fullName>
    </recommendedName>
</protein>
<dbReference type="GO" id="GO:0005615">
    <property type="term" value="C:extracellular space"/>
    <property type="evidence" value="ECO:0007669"/>
    <property type="project" value="TreeGrafter"/>
</dbReference>
<evidence type="ECO:0000256" key="11">
    <source>
        <dbReference type="SAM" id="SignalP"/>
    </source>
</evidence>
<keyword evidence="6 9" id="KW-0879">Wnt signaling pathway</keyword>
<dbReference type="GO" id="GO:0000902">
    <property type="term" value="P:cell morphogenesis"/>
    <property type="evidence" value="ECO:0007669"/>
    <property type="project" value="UniProtKB-ARBA"/>
</dbReference>
<keyword evidence="7" id="KW-1015">Disulfide bond</keyword>
<dbReference type="EMBL" id="CAACVG010015671">
    <property type="protein sequence ID" value="VEN64674.1"/>
    <property type="molecule type" value="Genomic_DNA"/>
</dbReference>
<name>A0A653DWW1_CALMS</name>
<dbReference type="InterPro" id="IPR043158">
    <property type="entry name" value="Wnt_C"/>
</dbReference>
<dbReference type="GO" id="GO:0060070">
    <property type="term" value="P:canonical Wnt signaling pathway"/>
    <property type="evidence" value="ECO:0007669"/>
    <property type="project" value="TreeGrafter"/>
</dbReference>
<dbReference type="InterPro" id="IPR005817">
    <property type="entry name" value="Wnt"/>
</dbReference>
<dbReference type="PANTHER" id="PTHR12027">
    <property type="entry name" value="WNT RELATED"/>
    <property type="match status" value="1"/>
</dbReference>
<evidence type="ECO:0000256" key="6">
    <source>
        <dbReference type="ARBA" id="ARBA00022687"/>
    </source>
</evidence>
<dbReference type="GO" id="GO:0007517">
    <property type="term" value="P:muscle organ development"/>
    <property type="evidence" value="ECO:0007669"/>
    <property type="project" value="UniProtKB-ARBA"/>
</dbReference>